<dbReference type="InterPro" id="IPR041474">
    <property type="entry name" value="NicS_C"/>
</dbReference>
<dbReference type="SUPFAM" id="SSF48498">
    <property type="entry name" value="Tetracyclin repressor-like, C-terminal domain"/>
    <property type="match status" value="1"/>
</dbReference>
<dbReference type="SUPFAM" id="SSF46689">
    <property type="entry name" value="Homeodomain-like"/>
    <property type="match status" value="1"/>
</dbReference>
<proteinExistence type="predicted"/>
<dbReference type="GO" id="GO:0003677">
    <property type="term" value="F:DNA binding"/>
    <property type="evidence" value="ECO:0007669"/>
    <property type="project" value="UniProtKB-UniRule"/>
</dbReference>
<sequence>MSMTDVSSARDARPPTQHQIRSEATRARILEAAHAHFVAVGLDGARMETIALEAGVNKSLVYRHFGGREQLYREVLRRAYEKVRQAEVDLSLPADPVAALDRLVGFTFQYYIDNPDFLILVGIENLNGGVHLRQLSSESLHVSSLLGILRRILDAGVASGLFRDGLDPIELYMVVSSQCWFTVATTHTFGITFGVEVLSPDSIDRRRALICDNVRRFALRDPAGWSGDARAGGEA</sequence>
<dbReference type="InterPro" id="IPR050109">
    <property type="entry name" value="HTH-type_TetR-like_transc_reg"/>
</dbReference>
<protein>
    <submittedName>
        <fullName evidence="5">TetR/AcrR family transcriptional regulator</fullName>
    </submittedName>
</protein>
<dbReference type="Pfam" id="PF00440">
    <property type="entry name" value="TetR_N"/>
    <property type="match status" value="1"/>
</dbReference>
<organism evidence="5 6">
    <name type="scientific">Rhodovulum sulfidophilum</name>
    <name type="common">Rhodobacter sulfidophilus</name>
    <dbReference type="NCBI Taxonomy" id="35806"/>
    <lineage>
        <taxon>Bacteria</taxon>
        <taxon>Pseudomonadati</taxon>
        <taxon>Pseudomonadota</taxon>
        <taxon>Alphaproteobacteria</taxon>
        <taxon>Rhodobacterales</taxon>
        <taxon>Paracoccaceae</taxon>
        <taxon>Rhodovulum</taxon>
    </lineage>
</organism>
<gene>
    <name evidence="5" type="ORF">DI556_17040</name>
</gene>
<evidence type="ECO:0000313" key="6">
    <source>
        <dbReference type="Proteomes" id="UP000249185"/>
    </source>
</evidence>
<comment type="caution">
    <text evidence="5">The sequence shown here is derived from an EMBL/GenBank/DDBJ whole genome shotgun (WGS) entry which is preliminary data.</text>
</comment>
<reference evidence="5 6" key="1">
    <citation type="submission" date="2017-08" db="EMBL/GenBank/DDBJ databases">
        <title>Infants hospitalized years apart are colonized by the same room-sourced microbial strains.</title>
        <authorList>
            <person name="Brooks B."/>
            <person name="Olm M.R."/>
            <person name="Firek B.A."/>
            <person name="Baker R."/>
            <person name="Thomas B.C."/>
            <person name="Morowitz M.J."/>
            <person name="Banfield J.F."/>
        </authorList>
    </citation>
    <scope>NUCLEOTIDE SEQUENCE [LARGE SCALE GENOMIC DNA]</scope>
    <source>
        <strain evidence="5">S2_005_002_R2_34</strain>
    </source>
</reference>
<dbReference type="PANTHER" id="PTHR30328:SF54">
    <property type="entry name" value="HTH-TYPE TRANSCRIPTIONAL REPRESSOR SCO4008"/>
    <property type="match status" value="1"/>
</dbReference>
<dbReference type="EMBL" id="QFPW01000016">
    <property type="protein sequence ID" value="PZQ47551.1"/>
    <property type="molecule type" value="Genomic_DNA"/>
</dbReference>
<dbReference type="InterPro" id="IPR036271">
    <property type="entry name" value="Tet_transcr_reg_TetR-rel_C_sf"/>
</dbReference>
<dbReference type="PRINTS" id="PR00455">
    <property type="entry name" value="HTHTETR"/>
</dbReference>
<evidence type="ECO:0000256" key="2">
    <source>
        <dbReference type="PROSITE-ProRule" id="PRU00335"/>
    </source>
</evidence>
<name>A0A2W5N211_RHOSU</name>
<feature type="domain" description="HTH tetR-type" evidence="4">
    <location>
        <begin position="23"/>
        <end position="83"/>
    </location>
</feature>
<evidence type="ECO:0000256" key="1">
    <source>
        <dbReference type="ARBA" id="ARBA00023125"/>
    </source>
</evidence>
<feature type="DNA-binding region" description="H-T-H motif" evidence="2">
    <location>
        <begin position="46"/>
        <end position="65"/>
    </location>
</feature>
<dbReference type="Proteomes" id="UP000249185">
    <property type="component" value="Unassembled WGS sequence"/>
</dbReference>
<feature type="region of interest" description="Disordered" evidence="3">
    <location>
        <begin position="1"/>
        <end position="20"/>
    </location>
</feature>
<keyword evidence="1 2" id="KW-0238">DNA-binding</keyword>
<evidence type="ECO:0000256" key="3">
    <source>
        <dbReference type="SAM" id="MobiDB-lite"/>
    </source>
</evidence>
<accession>A0A2W5N211</accession>
<evidence type="ECO:0000313" key="5">
    <source>
        <dbReference type="EMBL" id="PZQ47551.1"/>
    </source>
</evidence>
<dbReference type="Gene3D" id="1.10.357.10">
    <property type="entry name" value="Tetracycline Repressor, domain 2"/>
    <property type="match status" value="1"/>
</dbReference>
<dbReference type="Pfam" id="PF17938">
    <property type="entry name" value="TetR_C_29"/>
    <property type="match status" value="1"/>
</dbReference>
<dbReference type="AlphaFoldDB" id="A0A2W5N211"/>
<dbReference type="InterPro" id="IPR009057">
    <property type="entry name" value="Homeodomain-like_sf"/>
</dbReference>
<dbReference type="PROSITE" id="PS50977">
    <property type="entry name" value="HTH_TETR_2"/>
    <property type="match status" value="1"/>
</dbReference>
<dbReference type="PANTHER" id="PTHR30328">
    <property type="entry name" value="TRANSCRIPTIONAL REPRESSOR"/>
    <property type="match status" value="1"/>
</dbReference>
<dbReference type="InterPro" id="IPR001647">
    <property type="entry name" value="HTH_TetR"/>
</dbReference>
<evidence type="ECO:0000259" key="4">
    <source>
        <dbReference type="PROSITE" id="PS50977"/>
    </source>
</evidence>